<keyword evidence="1" id="KW-0812">Transmembrane</keyword>
<evidence type="ECO:0000256" key="2">
    <source>
        <dbReference type="SAM" id="SignalP"/>
    </source>
</evidence>
<dbReference type="SUPFAM" id="SSF52047">
    <property type="entry name" value="RNI-like"/>
    <property type="match status" value="1"/>
</dbReference>
<dbReference type="Gene3D" id="3.80.10.10">
    <property type="entry name" value="Ribonuclease Inhibitor"/>
    <property type="match status" value="1"/>
</dbReference>
<keyword evidence="1" id="KW-1133">Transmembrane helix</keyword>
<dbReference type="Pfam" id="PF01833">
    <property type="entry name" value="TIG"/>
    <property type="match status" value="1"/>
</dbReference>
<dbReference type="PANTHER" id="PTHR24032">
    <property type="entry name" value="EGF-LIKE DOMAIN-CONTAINING PROTEIN-RELATED-RELATED"/>
    <property type="match status" value="1"/>
</dbReference>
<keyword evidence="5" id="KW-1185">Reference proteome</keyword>
<dbReference type="AlphaFoldDB" id="D3B1I4"/>
<accession>D3B1I4</accession>
<dbReference type="Gene3D" id="2.60.40.10">
    <property type="entry name" value="Immunoglobulins"/>
    <property type="match status" value="1"/>
</dbReference>
<evidence type="ECO:0000313" key="5">
    <source>
        <dbReference type="Proteomes" id="UP000001396"/>
    </source>
</evidence>
<dbReference type="GeneID" id="31357683"/>
<dbReference type="InterPro" id="IPR053331">
    <property type="entry name" value="EGF-like_comC"/>
</dbReference>
<gene>
    <name evidence="4" type="ORF">PPL_02158</name>
</gene>
<dbReference type="OMA" id="WIATRTT"/>
<keyword evidence="2" id="KW-0732">Signal</keyword>
<dbReference type="InterPro" id="IPR014756">
    <property type="entry name" value="Ig_E-set"/>
</dbReference>
<sequence>MGRLHLNLLLLLSISLFTVQVNGQWLEIKNYFRLFGDPVCNVNTQWLGGVSAYPTCDGKGNVLTLTVLNIGGSSPLAMTPQLANHPTLDTLYFANIQKGITFPTSDMTNMTGLRNVNISVNTISPSTVFDFSKATSLQTLLSLKLSTNFILQSALKTNVNFPLDFTVFTKIPSLKYLFLNGLTANPTEFMPIASINWPSLISLELIGSGFNGTMDPKFFYLPSLKSFTVVNSPLLTFEIPNNLYDGSLTTLNITNTNCGGTLPVNIINRSITRLDIRKTAISGALPSPFLCLPPDVTNPNVPTNPKYLFDKVFTNYNTTYQGLCIPNITSISPYPLQINSTITLSGNNIAGVNGYYLIKMSNTVGDQVNINCIMVDGETIVCTNGQIQGEGTLNIQIFNGNNPPPQDSIDFAYQAPLILSATPCPTLGGNITLTGYDLVDPVGIQENSGIVILGKRCENIQIIVPYRVVSCYYPPGIVSNVPISFKVKGLMSTNSSVNFFYKAPYVISSNAILPNVESDLIISGSDFWNDKDLITVTIGPNQINCPVSLVNHNIIICRFPATPYVTGSMSINVTVLSQSSQPNGLFQFIDENLCPKSCSGKGVCSVSVGFCICEDLYGPACTQTPIQTAYELETGTPLLTISAENNKTQLQATLVSVIENGAETLIPSNWIVTQNDTYAVYNWTSKMIVTIRKNVADGSEQLGGLNYTYPANSYAYSVEYTNTLMPSPSLQFKFSIKVIPEECEVPPMTLAYPTTDNSSETQSADLHWSLLTQYQTQWSARYPQSANVNSGYGSVKSRVLSQTGSSQILLVTVLPGTAQQEDIFETRFEMDFTAYQATDSRTPGGSCKGSSSEDNRWKIAVGVVVGVVGAAIFAVLLFYIFRQKTKLDETKRLLDKKLAELNGL</sequence>
<organism evidence="4 5">
    <name type="scientific">Heterostelium pallidum (strain ATCC 26659 / Pp 5 / PN500)</name>
    <name type="common">Cellular slime mold</name>
    <name type="synonym">Polysphondylium pallidum</name>
    <dbReference type="NCBI Taxonomy" id="670386"/>
    <lineage>
        <taxon>Eukaryota</taxon>
        <taxon>Amoebozoa</taxon>
        <taxon>Evosea</taxon>
        <taxon>Eumycetozoa</taxon>
        <taxon>Dictyostelia</taxon>
        <taxon>Acytosteliales</taxon>
        <taxon>Acytosteliaceae</taxon>
        <taxon>Heterostelium</taxon>
    </lineage>
</organism>
<proteinExistence type="predicted"/>
<dbReference type="PANTHER" id="PTHR24032:SF20">
    <property type="entry name" value="EGF-LIKE DOMAIN-CONTAINING PROTEIN"/>
    <property type="match status" value="1"/>
</dbReference>
<dbReference type="EMBL" id="ADBJ01000008">
    <property type="protein sequence ID" value="EFA85158.1"/>
    <property type="molecule type" value="Genomic_DNA"/>
</dbReference>
<dbReference type="STRING" id="670386.D3B1I4"/>
<dbReference type="SUPFAM" id="SSF81296">
    <property type="entry name" value="E set domains"/>
    <property type="match status" value="1"/>
</dbReference>
<keyword evidence="1" id="KW-0472">Membrane</keyword>
<name>D3B1I4_HETP5</name>
<evidence type="ECO:0000259" key="3">
    <source>
        <dbReference type="Pfam" id="PF01833"/>
    </source>
</evidence>
<comment type="caution">
    <text evidence="4">The sequence shown here is derived from an EMBL/GenBank/DDBJ whole genome shotgun (WGS) entry which is preliminary data.</text>
</comment>
<feature type="chain" id="PRO_5003042113" description="IPT/TIG domain-containing protein" evidence="2">
    <location>
        <begin position="24"/>
        <end position="904"/>
    </location>
</feature>
<feature type="transmembrane region" description="Helical" evidence="1">
    <location>
        <begin position="857"/>
        <end position="881"/>
    </location>
</feature>
<feature type="signal peptide" evidence="2">
    <location>
        <begin position="1"/>
        <end position="23"/>
    </location>
</feature>
<dbReference type="InterPro" id="IPR013783">
    <property type="entry name" value="Ig-like_fold"/>
</dbReference>
<protein>
    <recommendedName>
        <fullName evidence="3">IPT/TIG domain-containing protein</fullName>
    </recommendedName>
</protein>
<dbReference type="InParanoid" id="D3B1I4"/>
<dbReference type="RefSeq" id="XP_020437267.1">
    <property type="nucleotide sequence ID" value="XM_020573150.1"/>
</dbReference>
<reference evidence="4 5" key="1">
    <citation type="journal article" date="2011" name="Genome Res.">
        <title>Phylogeny-wide analysis of social amoeba genomes highlights ancient origins for complex intercellular communication.</title>
        <authorList>
            <person name="Heidel A.J."/>
            <person name="Lawal H.M."/>
            <person name="Felder M."/>
            <person name="Schilde C."/>
            <person name="Helps N.R."/>
            <person name="Tunggal B."/>
            <person name="Rivero F."/>
            <person name="John U."/>
            <person name="Schleicher M."/>
            <person name="Eichinger L."/>
            <person name="Platzer M."/>
            <person name="Noegel A.A."/>
            <person name="Schaap P."/>
            <person name="Gloeckner G."/>
        </authorList>
    </citation>
    <scope>NUCLEOTIDE SEQUENCE [LARGE SCALE GENOMIC DNA]</scope>
    <source>
        <strain evidence="5">ATCC 26659 / Pp 5 / PN500</strain>
    </source>
</reference>
<dbReference type="InterPro" id="IPR002909">
    <property type="entry name" value="IPT_dom"/>
</dbReference>
<feature type="domain" description="IPT/TIG" evidence="3">
    <location>
        <begin position="514"/>
        <end position="588"/>
    </location>
</feature>
<dbReference type="Proteomes" id="UP000001396">
    <property type="component" value="Unassembled WGS sequence"/>
</dbReference>
<dbReference type="InterPro" id="IPR032675">
    <property type="entry name" value="LRR_dom_sf"/>
</dbReference>
<evidence type="ECO:0000313" key="4">
    <source>
        <dbReference type="EMBL" id="EFA85158.1"/>
    </source>
</evidence>
<evidence type="ECO:0000256" key="1">
    <source>
        <dbReference type="SAM" id="Phobius"/>
    </source>
</evidence>